<reference evidence="2 3" key="1">
    <citation type="journal article" date="2009" name="Appl. Environ. Microbiol.">
        <title>Three genomes from the phylum Acidobacteria provide insight into the lifestyles of these microorganisms in soils.</title>
        <authorList>
            <person name="Ward N.L."/>
            <person name="Challacombe J.F."/>
            <person name="Janssen P.H."/>
            <person name="Henrissat B."/>
            <person name="Coutinho P.M."/>
            <person name="Wu M."/>
            <person name="Xie G."/>
            <person name="Haft D.H."/>
            <person name="Sait M."/>
            <person name="Badger J."/>
            <person name="Barabote R.D."/>
            <person name="Bradley B."/>
            <person name="Brettin T.S."/>
            <person name="Brinkac L.M."/>
            <person name="Bruce D."/>
            <person name="Creasy T."/>
            <person name="Daugherty S.C."/>
            <person name="Davidsen T.M."/>
            <person name="DeBoy R.T."/>
            <person name="Detter J.C."/>
            <person name="Dodson R.J."/>
            <person name="Durkin A.S."/>
            <person name="Ganapathy A."/>
            <person name="Gwinn-Giglio M."/>
            <person name="Han C.S."/>
            <person name="Khouri H."/>
            <person name="Kiss H."/>
            <person name="Kothari S.P."/>
            <person name="Madupu R."/>
            <person name="Nelson K.E."/>
            <person name="Nelson W.C."/>
            <person name="Paulsen I."/>
            <person name="Penn K."/>
            <person name="Ren Q."/>
            <person name="Rosovitz M.J."/>
            <person name="Selengut J.D."/>
            <person name="Shrivastava S."/>
            <person name="Sullivan S.A."/>
            <person name="Tapia R."/>
            <person name="Thompson L.S."/>
            <person name="Watkins K.L."/>
            <person name="Yang Q."/>
            <person name="Yu C."/>
            <person name="Zafar N."/>
            <person name="Zhou L."/>
            <person name="Kuske C.R."/>
        </authorList>
    </citation>
    <scope>NUCLEOTIDE SEQUENCE [LARGE SCALE GENOMIC DNA]</scope>
    <source>
        <strain evidence="2 3">Ellin345</strain>
    </source>
</reference>
<dbReference type="STRING" id="204669.Acid345_0547"/>
<feature type="domain" description="Hemerythrin-like" evidence="1">
    <location>
        <begin position="16"/>
        <end position="155"/>
    </location>
</feature>
<dbReference type="OrthoDB" id="119553at2"/>
<gene>
    <name evidence="2" type="ordered locus">Acid345_0547</name>
</gene>
<dbReference type="AlphaFoldDB" id="Q1IU98"/>
<sequence length="178" mass="19656">MLHGIKSLNPTTKNETAVDLLVGCHDRIRNFTSVVRKLAHAEGSTLEEISTAASSAHRYFTVSLPLHEADEEESLRPRLRENGSAEIVAALNAMTHQHHGIDDLVERLIPILVLLSSNPAKLPEVHGEMCSLSKALDEVFRGHLDLEETVLFPAVSNRLSPVEQGAMLAEMKQRRKQG</sequence>
<accession>Q1IU98</accession>
<evidence type="ECO:0000313" key="2">
    <source>
        <dbReference type="EMBL" id="ABF39552.1"/>
    </source>
</evidence>
<dbReference type="HOGENOM" id="CLU_113668_0_0_0"/>
<dbReference type="KEGG" id="aba:Acid345_0547"/>
<name>Q1IU98_KORVE</name>
<dbReference type="RefSeq" id="WP_011521354.1">
    <property type="nucleotide sequence ID" value="NC_008009.1"/>
</dbReference>
<dbReference type="Proteomes" id="UP000002432">
    <property type="component" value="Chromosome"/>
</dbReference>
<evidence type="ECO:0000259" key="1">
    <source>
        <dbReference type="Pfam" id="PF01814"/>
    </source>
</evidence>
<dbReference type="EMBL" id="CP000360">
    <property type="protein sequence ID" value="ABF39552.1"/>
    <property type="molecule type" value="Genomic_DNA"/>
</dbReference>
<dbReference type="Pfam" id="PF01814">
    <property type="entry name" value="Hemerythrin"/>
    <property type="match status" value="1"/>
</dbReference>
<dbReference type="eggNOG" id="COG3945">
    <property type="taxonomic scope" value="Bacteria"/>
</dbReference>
<proteinExistence type="predicted"/>
<dbReference type="Gene3D" id="1.20.120.520">
    <property type="entry name" value="nmb1532 protein domain like"/>
    <property type="match status" value="1"/>
</dbReference>
<evidence type="ECO:0000313" key="3">
    <source>
        <dbReference type="Proteomes" id="UP000002432"/>
    </source>
</evidence>
<organism evidence="2 3">
    <name type="scientific">Koribacter versatilis (strain Ellin345)</name>
    <dbReference type="NCBI Taxonomy" id="204669"/>
    <lineage>
        <taxon>Bacteria</taxon>
        <taxon>Pseudomonadati</taxon>
        <taxon>Acidobacteriota</taxon>
        <taxon>Terriglobia</taxon>
        <taxon>Terriglobales</taxon>
        <taxon>Candidatus Korobacteraceae</taxon>
        <taxon>Candidatus Korobacter</taxon>
    </lineage>
</organism>
<protein>
    <submittedName>
        <fullName evidence="2">Hemerythrin HHE cation binding protein</fullName>
    </submittedName>
</protein>
<dbReference type="CDD" id="cd12108">
    <property type="entry name" value="Hr-like"/>
    <property type="match status" value="1"/>
</dbReference>
<keyword evidence="3" id="KW-1185">Reference proteome</keyword>
<dbReference type="InterPro" id="IPR012312">
    <property type="entry name" value="Hemerythrin-like"/>
</dbReference>
<dbReference type="EnsemblBacteria" id="ABF39552">
    <property type="protein sequence ID" value="ABF39552"/>
    <property type="gene ID" value="Acid345_0547"/>
</dbReference>